<dbReference type="EC" id="2.1.2.5" evidence="1"/>
<gene>
    <name evidence="5" type="ORF">GOP47_0025640</name>
    <name evidence="6" type="ORF">GOP47_0026093</name>
</gene>
<dbReference type="EMBL" id="JABFUD020000025">
    <property type="protein sequence ID" value="KAI5059321.1"/>
    <property type="molecule type" value="Genomic_DNA"/>
</dbReference>
<dbReference type="InterPro" id="IPR012886">
    <property type="entry name" value="Formiminotransferase_N"/>
</dbReference>
<evidence type="ECO:0000259" key="4">
    <source>
        <dbReference type="SMART" id="SM01222"/>
    </source>
</evidence>
<proteinExistence type="predicted"/>
<keyword evidence="7" id="KW-1185">Reference proteome</keyword>
<evidence type="ECO:0000313" key="5">
    <source>
        <dbReference type="EMBL" id="KAI5059321.1"/>
    </source>
</evidence>
<dbReference type="InterPro" id="IPR037070">
    <property type="entry name" value="Formiminotransferase_C_sf"/>
</dbReference>
<evidence type="ECO:0000256" key="2">
    <source>
        <dbReference type="ARBA" id="ARBA00022679"/>
    </source>
</evidence>
<dbReference type="SMART" id="SM01222">
    <property type="entry name" value="FTCD_N"/>
    <property type="match status" value="1"/>
</dbReference>
<accession>A0A9D4Z4B3</accession>
<dbReference type="InterPro" id="IPR022384">
    <property type="entry name" value="FormiminoTrfase_cat_dom_sf"/>
</dbReference>
<keyword evidence="2" id="KW-0808">Transferase</keyword>
<dbReference type="Gene3D" id="3.30.70.670">
    <property type="entry name" value="Formiminotransferase, C-terminal subdomain"/>
    <property type="match status" value="1"/>
</dbReference>
<dbReference type="Pfam" id="PF07837">
    <property type="entry name" value="FTCD_N"/>
    <property type="match status" value="1"/>
</dbReference>
<sequence length="306" mass="32900">MKAGVAKEALASCKLYISESRNQKALDAIAAAAAVHSRQAPLLNTFPDQHYNRVGYTLAGALPPYPEQKSPLKAAVLDMVAAALSHIDLQQHVGSHPRLGVIDHICFHPLRSASLPVVASLACNVASHISSQFAVPTFVYGAAHQDNRPLAAIRRALGYFSPNTEGQWAGYAISQQLGLVADFGPNIASQKSGVVVVGACPWIANYNIPILSNNLKLGRRIAKNVSSRGGGLPACQAMALLHGMNRMEIACNLTDLKQTTAEMVQEEVRRLAESEGLSTLCGYFTDLSEAQITDMAYKKLFEDEAY</sequence>
<dbReference type="EMBL" id="JABFUD020000025">
    <property type="protein sequence ID" value="KAI5059774.1"/>
    <property type="molecule type" value="Genomic_DNA"/>
</dbReference>
<feature type="domain" description="Formiminotransferase N-terminal subdomain" evidence="4">
    <location>
        <begin position="9"/>
        <end position="201"/>
    </location>
</feature>
<evidence type="ECO:0000259" key="3">
    <source>
        <dbReference type="SMART" id="SM01221"/>
    </source>
</evidence>
<dbReference type="InterPro" id="IPR013802">
    <property type="entry name" value="Formiminotransferase_C"/>
</dbReference>
<dbReference type="SMART" id="SM01221">
    <property type="entry name" value="FTCD"/>
    <property type="match status" value="1"/>
</dbReference>
<dbReference type="InterPro" id="IPR051623">
    <property type="entry name" value="FTCD"/>
</dbReference>
<dbReference type="Gene3D" id="3.30.990.10">
    <property type="entry name" value="Formiminotransferase, N-terminal subdomain"/>
    <property type="match status" value="1"/>
</dbReference>
<evidence type="ECO:0000256" key="1">
    <source>
        <dbReference type="ARBA" id="ARBA00012252"/>
    </source>
</evidence>
<dbReference type="PANTHER" id="PTHR12234:SF1">
    <property type="entry name" value="FORMIMINOTRANSFERASE N-TERMINAL SUBDOMAIN-CONTAINING PROTEIN"/>
    <property type="match status" value="1"/>
</dbReference>
<reference evidence="5" key="1">
    <citation type="submission" date="2021-01" db="EMBL/GenBank/DDBJ databases">
        <title>Adiantum capillus-veneris genome.</title>
        <authorList>
            <person name="Fang Y."/>
            <person name="Liao Q."/>
        </authorList>
    </citation>
    <scope>NUCLEOTIDE SEQUENCE</scope>
    <source>
        <strain evidence="5">H3</strain>
        <tissue evidence="5">Leaf</tissue>
    </source>
</reference>
<dbReference type="OrthoDB" id="48036at2759"/>
<evidence type="ECO:0000313" key="7">
    <source>
        <dbReference type="Proteomes" id="UP000886520"/>
    </source>
</evidence>
<organism evidence="5 7">
    <name type="scientific">Adiantum capillus-veneris</name>
    <name type="common">Maidenhair fern</name>
    <dbReference type="NCBI Taxonomy" id="13818"/>
    <lineage>
        <taxon>Eukaryota</taxon>
        <taxon>Viridiplantae</taxon>
        <taxon>Streptophyta</taxon>
        <taxon>Embryophyta</taxon>
        <taxon>Tracheophyta</taxon>
        <taxon>Polypodiopsida</taxon>
        <taxon>Polypodiidae</taxon>
        <taxon>Polypodiales</taxon>
        <taxon>Pteridineae</taxon>
        <taxon>Pteridaceae</taxon>
        <taxon>Vittarioideae</taxon>
        <taxon>Adiantum</taxon>
    </lineage>
</organism>
<dbReference type="AlphaFoldDB" id="A0A9D4Z4B3"/>
<dbReference type="InterPro" id="IPR037064">
    <property type="entry name" value="Formiminotransferase_N_sf"/>
</dbReference>
<comment type="caution">
    <text evidence="5">The sequence shown here is derived from an EMBL/GenBank/DDBJ whole genome shotgun (WGS) entry which is preliminary data.</text>
</comment>
<dbReference type="GO" id="GO:0030409">
    <property type="term" value="F:glutamate formimidoyltransferase activity"/>
    <property type="evidence" value="ECO:0007669"/>
    <property type="project" value="UniProtKB-EC"/>
</dbReference>
<name>A0A9D4Z4B3_ADICA</name>
<protein>
    <recommendedName>
        <fullName evidence="1">glutamate formimidoyltransferase</fullName>
        <ecNumber evidence="1">2.1.2.5</ecNumber>
    </recommendedName>
</protein>
<feature type="domain" description="Formiminotransferase C-terminal subdomain" evidence="3">
    <location>
        <begin position="201"/>
        <end position="304"/>
    </location>
</feature>
<dbReference type="PANTHER" id="PTHR12234">
    <property type="entry name" value="FORMIMINOTRANSFERASE-CYCLODEAMINASE"/>
    <property type="match status" value="1"/>
</dbReference>
<dbReference type="GO" id="GO:0005542">
    <property type="term" value="F:folic acid binding"/>
    <property type="evidence" value="ECO:0007669"/>
    <property type="project" value="InterPro"/>
</dbReference>
<dbReference type="Proteomes" id="UP000886520">
    <property type="component" value="Chromosome 25"/>
</dbReference>
<evidence type="ECO:0000313" key="6">
    <source>
        <dbReference type="EMBL" id="KAI5059774.1"/>
    </source>
</evidence>
<dbReference type="SUPFAM" id="SSF55116">
    <property type="entry name" value="Formiminotransferase domain of formiminotransferase-cyclodeaminase"/>
    <property type="match status" value="2"/>
</dbReference>